<dbReference type="InterPro" id="IPR018090">
    <property type="entry name" value="Pyrmidine_PPas_bac/euk"/>
</dbReference>
<comment type="catalytic activity">
    <reaction evidence="5">
        <text>thymidine + phosphate = 2-deoxy-alpha-D-ribose 1-phosphate + thymine</text>
        <dbReference type="Rhea" id="RHEA:16037"/>
        <dbReference type="ChEBI" id="CHEBI:17748"/>
        <dbReference type="ChEBI" id="CHEBI:17821"/>
        <dbReference type="ChEBI" id="CHEBI:43474"/>
        <dbReference type="ChEBI" id="CHEBI:57259"/>
        <dbReference type="EC" id="2.4.2.4"/>
    </reaction>
</comment>
<dbReference type="InterPro" id="IPR017459">
    <property type="entry name" value="Glycosyl_Trfase_fam3_N_dom"/>
</dbReference>
<evidence type="ECO:0000256" key="2">
    <source>
        <dbReference type="ARBA" id="ARBA00011738"/>
    </source>
</evidence>
<evidence type="ECO:0000259" key="6">
    <source>
        <dbReference type="SMART" id="SM00941"/>
    </source>
</evidence>
<dbReference type="NCBIfam" id="NF004490">
    <property type="entry name" value="PRK05820.1"/>
    <property type="match status" value="1"/>
</dbReference>
<dbReference type="PANTHER" id="PTHR10515:SF0">
    <property type="entry name" value="THYMIDINE PHOSPHORYLASE"/>
    <property type="match status" value="1"/>
</dbReference>
<proteinExistence type="evidence at transcript level"/>
<comment type="similarity">
    <text evidence="1 5">Belongs to the thymidine/pyrimidine-nucleoside phosphorylase family.</text>
</comment>
<dbReference type="NCBIfam" id="TIGR02644">
    <property type="entry name" value="Y_phosphoryl"/>
    <property type="match status" value="1"/>
</dbReference>
<evidence type="ECO:0000256" key="1">
    <source>
        <dbReference type="ARBA" id="ARBA00006915"/>
    </source>
</evidence>
<dbReference type="Gene3D" id="3.40.1030.10">
    <property type="entry name" value="Nucleoside phosphorylase/phosphoribosyltransferase catalytic domain"/>
    <property type="match status" value="1"/>
</dbReference>
<dbReference type="InterPro" id="IPR035902">
    <property type="entry name" value="Nuc_phospho_transferase"/>
</dbReference>
<dbReference type="InterPro" id="IPR036566">
    <property type="entry name" value="PYNP-like_C_sf"/>
</dbReference>
<dbReference type="InterPro" id="IPR000312">
    <property type="entry name" value="Glycosyl_Trfase_fam3"/>
</dbReference>
<evidence type="ECO:0000256" key="5">
    <source>
        <dbReference type="PIRNR" id="PIRNR000478"/>
    </source>
</evidence>
<dbReference type="GO" id="GO:0006206">
    <property type="term" value="P:pyrimidine nucleobase metabolic process"/>
    <property type="evidence" value="ECO:0007669"/>
    <property type="project" value="InterPro"/>
</dbReference>
<dbReference type="SUPFAM" id="SSF47648">
    <property type="entry name" value="Nucleoside phosphorylase/phosphoribosyltransferase N-terminal domain"/>
    <property type="match status" value="1"/>
</dbReference>
<dbReference type="EMBL" id="GBGD01001509">
    <property type="protein sequence ID" value="JAC87380.1"/>
    <property type="molecule type" value="mRNA"/>
</dbReference>
<reference evidence="7" key="1">
    <citation type="journal article" date="2015" name="J. Med. Entomol.">
        <title>A Deep Insight Into the Sialotranscriptome of the Chagas Disease Vector, Panstrongylus megistus (Hemiptera: Heteroptera).</title>
        <authorList>
            <person name="Ribeiro J.M."/>
            <person name="Schwarz A."/>
            <person name="Francischetti I.M."/>
        </authorList>
    </citation>
    <scope>NUCLEOTIDE SEQUENCE</scope>
    <source>
        <tissue evidence="7">Salivary glands</tissue>
    </source>
</reference>
<dbReference type="FunFam" id="3.40.1030.10:FF:000003">
    <property type="entry name" value="Pyrimidine-nucleoside phosphorylase"/>
    <property type="match status" value="1"/>
</dbReference>
<dbReference type="SMART" id="SM00941">
    <property type="entry name" value="PYNP_C"/>
    <property type="match status" value="1"/>
</dbReference>
<dbReference type="InterPro" id="IPR000053">
    <property type="entry name" value="Thymidine/pyrmidine_PPase"/>
</dbReference>
<dbReference type="GO" id="GO:0006213">
    <property type="term" value="P:pyrimidine nucleoside metabolic process"/>
    <property type="evidence" value="ECO:0007669"/>
    <property type="project" value="UniProtKB-UniRule"/>
</dbReference>
<comment type="pathway">
    <text evidence="5">Pyrimidine metabolism; dTMP biosynthesis via salvage pathway; dTMP from thymine: step 1/2.</text>
</comment>
<feature type="domain" description="Pyrimidine nucleoside phosphorylase C-terminal" evidence="6">
    <location>
        <begin position="348"/>
        <end position="421"/>
    </location>
</feature>
<evidence type="ECO:0000256" key="4">
    <source>
        <dbReference type="ARBA" id="ARBA00022679"/>
    </source>
</evidence>
<name>A0A069DU04_9HEMI</name>
<dbReference type="Pfam" id="PF00591">
    <property type="entry name" value="Glycos_transf_3"/>
    <property type="match status" value="1"/>
</dbReference>
<comment type="function">
    <text evidence="5">Catalyzes the reversible phosphorolysis of thymidine. The produced molecules are then utilized as carbon and energy sources or in the rescue of pyrimidine bases for nucleotide synthesis.</text>
</comment>
<dbReference type="Gene3D" id="1.20.970.10">
    <property type="entry name" value="Transferase, Pyrimidine Nucleoside Phosphorylase, Chain C"/>
    <property type="match status" value="1"/>
</dbReference>
<dbReference type="InterPro" id="IPR013102">
    <property type="entry name" value="PYNP_C"/>
</dbReference>
<dbReference type="InterPro" id="IPR017872">
    <property type="entry name" value="Pyrmidine_PPase_CS"/>
</dbReference>
<evidence type="ECO:0000256" key="3">
    <source>
        <dbReference type="ARBA" id="ARBA00022676"/>
    </source>
</evidence>
<dbReference type="EC" id="2.4.2.4" evidence="5"/>
<accession>A0A069DU04</accession>
<keyword evidence="4 5" id="KW-0808">Transferase</keyword>
<dbReference type="PIRSF" id="PIRSF000478">
    <property type="entry name" value="TP_PyNP"/>
    <property type="match status" value="1"/>
</dbReference>
<dbReference type="Gene3D" id="3.90.1170.30">
    <property type="entry name" value="Pyrimidine nucleoside phosphorylase-like, C-terminal domain"/>
    <property type="match status" value="1"/>
</dbReference>
<protein>
    <recommendedName>
        <fullName evidence="5">Thymidine phosphorylase</fullName>
        <shortName evidence="5">TP</shortName>
        <ecNumber evidence="5">2.4.2.4</ecNumber>
    </recommendedName>
    <alternativeName>
        <fullName evidence="5">TdRPase</fullName>
    </alternativeName>
</protein>
<comment type="subunit">
    <text evidence="2 5">Homodimer.</text>
</comment>
<dbReference type="Pfam" id="PF07831">
    <property type="entry name" value="PYNP_C"/>
    <property type="match status" value="1"/>
</dbReference>
<dbReference type="GO" id="GO:0009032">
    <property type="term" value="F:thymidine phosphorylase activity"/>
    <property type="evidence" value="ECO:0007669"/>
    <property type="project" value="UniProtKB-UniRule"/>
</dbReference>
<dbReference type="UniPathway" id="UPA00578">
    <property type="reaction ID" value="UER00638"/>
</dbReference>
<dbReference type="Pfam" id="PF02885">
    <property type="entry name" value="Glycos_trans_3N"/>
    <property type="match status" value="1"/>
</dbReference>
<dbReference type="SUPFAM" id="SSF52418">
    <property type="entry name" value="Nucleoside phosphorylase/phosphoribosyltransferase catalytic domain"/>
    <property type="match status" value="1"/>
</dbReference>
<organism evidence="7">
    <name type="scientific">Panstrongylus megistus</name>
    <dbReference type="NCBI Taxonomy" id="65343"/>
    <lineage>
        <taxon>Eukaryota</taxon>
        <taxon>Metazoa</taxon>
        <taxon>Ecdysozoa</taxon>
        <taxon>Arthropoda</taxon>
        <taxon>Hexapoda</taxon>
        <taxon>Insecta</taxon>
        <taxon>Pterygota</taxon>
        <taxon>Neoptera</taxon>
        <taxon>Paraneoptera</taxon>
        <taxon>Hemiptera</taxon>
        <taxon>Heteroptera</taxon>
        <taxon>Panheteroptera</taxon>
        <taxon>Cimicomorpha</taxon>
        <taxon>Reduviidae</taxon>
        <taxon>Triatominae</taxon>
        <taxon>Panstrongylus</taxon>
    </lineage>
</organism>
<dbReference type="PROSITE" id="PS00647">
    <property type="entry name" value="THYMID_PHOSPHORYLASE"/>
    <property type="match status" value="1"/>
</dbReference>
<sequence>MNIQHLLTKKRHCQQLQNEELEYFIKAACDGALHPSQIGAMLMAIAINGLSNEETIALTKAMINSGKKLEWNGIVADKHSTGGVGDKISLPLAPALAACGLTLPMMSGRGLGLTGGTLDKLESIRGFTVDLSVEQMAECLKRAGCFIASPTSDICPGDKATYTIRDVTATVDCISLIVASILSKKIAEGSKHLVLDIKAGSAALCKTVPEAEELANHMIPAAKLLGLKIKCVITSMDQPIGRAVGNAVEIEESIACLHGSGPSDLVELVSHLGGELLVMCGKASTVEEGIQQILKVLNNGEALNRFREMCIAQGVSAEDAQKLCDQKFEGILPKASHVEKFKATKSGWVKCVDALSVAKICWELGSGRKKPTDKPDLSVGIKLLCSEGDKISAGDYWLELYHNLPVTEQMSRKLDEAIEISSTNDFKVPSRIIKTLC</sequence>
<dbReference type="InterPro" id="IPR036320">
    <property type="entry name" value="Glycosyl_Trfase_fam3_N_dom_sf"/>
</dbReference>
<dbReference type="GO" id="GO:0004645">
    <property type="term" value="F:1,4-alpha-oligoglucan phosphorylase activity"/>
    <property type="evidence" value="ECO:0007669"/>
    <property type="project" value="InterPro"/>
</dbReference>
<dbReference type="GO" id="GO:0005829">
    <property type="term" value="C:cytosol"/>
    <property type="evidence" value="ECO:0007669"/>
    <property type="project" value="TreeGrafter"/>
</dbReference>
<dbReference type="PANTHER" id="PTHR10515">
    <property type="entry name" value="THYMIDINE PHOSPHORYLASE"/>
    <property type="match status" value="1"/>
</dbReference>
<dbReference type="SUPFAM" id="SSF54680">
    <property type="entry name" value="Pyrimidine nucleoside phosphorylase C-terminal domain"/>
    <property type="match status" value="1"/>
</dbReference>
<keyword evidence="3 5" id="KW-0328">Glycosyltransferase</keyword>
<dbReference type="AlphaFoldDB" id="A0A069DU04"/>
<evidence type="ECO:0000313" key="7">
    <source>
        <dbReference type="EMBL" id="JAC87380.1"/>
    </source>
</evidence>